<feature type="compositionally biased region" description="Polar residues" evidence="1">
    <location>
        <begin position="137"/>
        <end position="146"/>
    </location>
</feature>
<dbReference type="PROSITE" id="PS50870">
    <property type="entry name" value="AH"/>
    <property type="match status" value="1"/>
</dbReference>
<dbReference type="EMBL" id="AZBU02000002">
    <property type="protein sequence ID" value="TKR92172.1"/>
    <property type="molecule type" value="Genomic_DNA"/>
</dbReference>
<dbReference type="AlphaFoldDB" id="A0A4U5P793"/>
<evidence type="ECO:0000259" key="2">
    <source>
        <dbReference type="PROSITE" id="PS50870"/>
    </source>
</evidence>
<gene>
    <name evidence="3" type="ORF">L596_006877</name>
</gene>
<feature type="region of interest" description="Disordered" evidence="1">
    <location>
        <begin position="280"/>
        <end position="299"/>
    </location>
</feature>
<name>A0A4U5P793_STECR</name>
<dbReference type="GO" id="GO:0005794">
    <property type="term" value="C:Golgi apparatus"/>
    <property type="evidence" value="ECO:0007669"/>
    <property type="project" value="TreeGrafter"/>
</dbReference>
<accession>A0A4U5P793</accession>
<feature type="compositionally biased region" description="Polar residues" evidence="1">
    <location>
        <begin position="280"/>
        <end position="292"/>
    </location>
</feature>
<dbReference type="InterPro" id="IPR010504">
    <property type="entry name" value="AH_dom"/>
</dbReference>
<organism evidence="3">
    <name type="scientific">Steinernema carpocapsae</name>
    <name type="common">Entomopathogenic nematode</name>
    <dbReference type="NCBI Taxonomy" id="34508"/>
    <lineage>
        <taxon>Eukaryota</taxon>
        <taxon>Metazoa</taxon>
        <taxon>Ecdysozoa</taxon>
        <taxon>Nematoda</taxon>
        <taxon>Chromadorea</taxon>
        <taxon>Rhabditida</taxon>
        <taxon>Tylenchina</taxon>
        <taxon>Panagrolaimomorpha</taxon>
        <taxon>Strongyloidoidea</taxon>
        <taxon>Steinernematidae</taxon>
        <taxon>Steinernema</taxon>
    </lineage>
</organism>
<dbReference type="PANTHER" id="PTHR10164">
    <property type="entry name" value="ISLET CELL AUTOANTIGEN 1"/>
    <property type="match status" value="1"/>
</dbReference>
<dbReference type="STRING" id="34508.A0A4U5P793"/>
<dbReference type="InterPro" id="IPR024114">
    <property type="entry name" value="Islet_autoAg_Ica1/Ica1-like"/>
</dbReference>
<sequence>MKKTSEELDPDTEKQMEKFRMVQSAVRRNKERFDNLKLDTLQKVDLLAASRCNLFSNLILSYQNDMLNFLSQATRAYETVGENIKGYDNYEFQVLKDLVDPLKSFELEELKNAKEKKESPEEGQESLIDIGEDGGPSSRSLFNGSPQAAPVRRNSRDSLERLLFGLDSPDRKAPPAPRYQEILEPGERSLIEADEVLRVESPLGIVEFDDPIDSFTPTKTIGPLPMLSEIEKNVKIPKLAPPSGWENKKKEDGSLISLDSSPAQPSSAFSTWSPFAVLNAQGSNSETPTTKSEFVLPSNLLDSTPNSSAFPNPFSGPEKNWTDLLSELEQFNTRTDTSGC</sequence>
<dbReference type="OrthoDB" id="2126778at2759"/>
<feature type="region of interest" description="Disordered" evidence="1">
    <location>
        <begin position="112"/>
        <end position="154"/>
    </location>
</feature>
<dbReference type="InterPro" id="IPR027267">
    <property type="entry name" value="AH/BAR_dom_sf"/>
</dbReference>
<dbReference type="SUPFAM" id="SSF103657">
    <property type="entry name" value="BAR/IMD domain-like"/>
    <property type="match status" value="1"/>
</dbReference>
<dbReference type="Pfam" id="PF06456">
    <property type="entry name" value="Arfaptin"/>
    <property type="match status" value="1"/>
</dbReference>
<feature type="domain" description="AH" evidence="2">
    <location>
        <begin position="1"/>
        <end position="82"/>
    </location>
</feature>
<protein>
    <recommendedName>
        <fullName evidence="2">AH domain-containing protein</fullName>
    </recommendedName>
</protein>
<reference evidence="3" key="3">
    <citation type="journal article" date="2019" name="G3 (Bethesda)">
        <title>Hybrid Assembly of the Genome of the Entomopathogenic Nematode Steinernema carpocapsae Identifies the X-Chromosome.</title>
        <authorList>
            <person name="Serra L."/>
            <person name="Macchietto M."/>
            <person name="Macias-Munoz A."/>
            <person name="McGill C.J."/>
            <person name="Rodriguez I.M."/>
            <person name="Rodriguez B."/>
            <person name="Murad R."/>
            <person name="Mortazavi A."/>
        </authorList>
    </citation>
    <scope>NUCLEOTIDE SEQUENCE</scope>
    <source>
        <strain evidence="3">ALL</strain>
    </source>
</reference>
<reference evidence="3" key="2">
    <citation type="journal article" date="2015" name="Genome Biol.">
        <title>Comparative genomics of Steinernema reveals deeply conserved gene regulatory networks.</title>
        <authorList>
            <person name="Dillman A.R."/>
            <person name="Macchietto M."/>
            <person name="Porter C.F."/>
            <person name="Rogers A."/>
            <person name="Williams B."/>
            <person name="Antoshechkin I."/>
            <person name="Lee M.M."/>
            <person name="Goodwin Z."/>
            <person name="Lu X."/>
            <person name="Lewis E.E."/>
            <person name="Goodrich-Blair H."/>
            <person name="Stock S.P."/>
            <person name="Adams B.J."/>
            <person name="Sternberg P.W."/>
            <person name="Mortazavi A."/>
        </authorList>
    </citation>
    <scope>NUCLEOTIDE SEQUENCE [LARGE SCALE GENOMIC DNA]</scope>
    <source>
        <strain evidence="3">ALL</strain>
    </source>
</reference>
<proteinExistence type="predicted"/>
<dbReference type="PANTHER" id="PTHR10164:SF4">
    <property type="entry name" value="GH23156P"/>
    <property type="match status" value="1"/>
</dbReference>
<dbReference type="GO" id="GO:0051049">
    <property type="term" value="P:regulation of transport"/>
    <property type="evidence" value="ECO:0007669"/>
    <property type="project" value="TreeGrafter"/>
</dbReference>
<dbReference type="GO" id="GO:0019904">
    <property type="term" value="F:protein domain specific binding"/>
    <property type="evidence" value="ECO:0007669"/>
    <property type="project" value="InterPro"/>
</dbReference>
<reference evidence="3" key="1">
    <citation type="submission" date="2013-11" db="EMBL/GenBank/DDBJ databases">
        <authorList>
            <person name="Sternberg P."/>
            <person name="Dillman A."/>
            <person name="Macchietto M."/>
        </authorList>
    </citation>
    <scope>NUCLEOTIDE SEQUENCE</scope>
    <source>
        <strain evidence="3">ALL</strain>
    </source>
</reference>
<comment type="caution">
    <text evidence="3">The sequence shown here is derived from an EMBL/GenBank/DDBJ whole genome shotgun (WGS) entry which is preliminary data.</text>
</comment>
<dbReference type="Gene3D" id="1.20.1270.60">
    <property type="entry name" value="Arfaptin homology (AH) domain/BAR domain"/>
    <property type="match status" value="1"/>
</dbReference>
<evidence type="ECO:0000256" key="1">
    <source>
        <dbReference type="SAM" id="MobiDB-lite"/>
    </source>
</evidence>
<evidence type="ECO:0000313" key="3">
    <source>
        <dbReference type="EMBL" id="TKR92172.1"/>
    </source>
</evidence>